<dbReference type="GO" id="GO:0035435">
    <property type="term" value="P:phosphate ion transmembrane transport"/>
    <property type="evidence" value="ECO:0007669"/>
    <property type="project" value="TreeGrafter"/>
</dbReference>
<feature type="transmembrane region" description="Helical" evidence="6">
    <location>
        <begin position="107"/>
        <end position="132"/>
    </location>
</feature>
<dbReference type="Pfam" id="PF01384">
    <property type="entry name" value="PHO4"/>
    <property type="match status" value="1"/>
</dbReference>
<keyword evidence="4 6" id="KW-1133">Transmembrane helix</keyword>
<keyword evidence="3 6" id="KW-0812">Transmembrane</keyword>
<dbReference type="GO" id="GO:0016020">
    <property type="term" value="C:membrane"/>
    <property type="evidence" value="ECO:0007669"/>
    <property type="project" value="UniProtKB-SubCell"/>
</dbReference>
<comment type="subcellular location">
    <subcellularLocation>
        <location evidence="1">Membrane</location>
        <topology evidence="1">Multi-pass membrane protein</topology>
    </subcellularLocation>
</comment>
<feature type="transmembrane region" description="Helical" evidence="6">
    <location>
        <begin position="46"/>
        <end position="64"/>
    </location>
</feature>
<evidence type="ECO:0000256" key="5">
    <source>
        <dbReference type="ARBA" id="ARBA00023136"/>
    </source>
</evidence>
<evidence type="ECO:0000313" key="8">
    <source>
        <dbReference type="Proteomes" id="UP000823632"/>
    </source>
</evidence>
<dbReference type="InterPro" id="IPR001204">
    <property type="entry name" value="Phos_transporter"/>
</dbReference>
<protein>
    <submittedName>
        <fullName evidence="7">Inorganic phosphate transporter</fullName>
    </submittedName>
</protein>
<keyword evidence="5 6" id="KW-0472">Membrane</keyword>
<dbReference type="Proteomes" id="UP000823632">
    <property type="component" value="Unassembled WGS sequence"/>
</dbReference>
<organism evidence="7 8">
    <name type="scientific">Candidatus Scatousia excrementipullorum</name>
    <dbReference type="NCBI Taxonomy" id="2840936"/>
    <lineage>
        <taxon>Bacteria</taxon>
        <taxon>Candidatus Scatousia</taxon>
    </lineage>
</organism>
<sequence>MTVTILLLFAVILIALVFEFINGFHDCANAIATVVSTKVLSPKQAVLFGASLEFLGALTGTHVAKTIGGGIVNADMVTLTVIFCALLSAVIWNLFTWLLGLPSSSSHALIGGLLGAAVVKAGFSVVHFHTLIDKVIIPMFTSPVLGFCVGFTLMLLLAWVILITRAHPGTVNKRFRKLQLISSGLMALSHGSNDAQKTMGIITLALLAGGVLHKSPTGDFEIPVYVILACALTMAAGTMNGGWKIIKTMGHKIIKLKPIHGFAAETSAAGLILTASHFGIPLSTTHVISTAIMGVGSTLHAHAVKWRIVGNIVIAWVLTIPACMIISSIIYYLIYKII</sequence>
<feature type="transmembrane region" description="Helical" evidence="6">
    <location>
        <begin position="222"/>
        <end position="246"/>
    </location>
</feature>
<dbReference type="AlphaFoldDB" id="A0A9D9DL91"/>
<accession>A0A9D9DL91</accession>
<comment type="caution">
    <text evidence="7">The sequence shown here is derived from an EMBL/GenBank/DDBJ whole genome shotgun (WGS) entry which is preliminary data.</text>
</comment>
<proteinExistence type="predicted"/>
<evidence type="ECO:0000256" key="4">
    <source>
        <dbReference type="ARBA" id="ARBA00022989"/>
    </source>
</evidence>
<feature type="transmembrane region" description="Helical" evidence="6">
    <location>
        <begin position="76"/>
        <end position="95"/>
    </location>
</feature>
<feature type="transmembrane region" description="Helical" evidence="6">
    <location>
        <begin position="144"/>
        <end position="164"/>
    </location>
</feature>
<feature type="transmembrane region" description="Helical" evidence="6">
    <location>
        <begin position="308"/>
        <end position="334"/>
    </location>
</feature>
<evidence type="ECO:0000313" key="7">
    <source>
        <dbReference type="EMBL" id="MBO8429834.1"/>
    </source>
</evidence>
<reference evidence="7" key="2">
    <citation type="journal article" date="2021" name="PeerJ">
        <title>Extensive microbial diversity within the chicken gut microbiome revealed by metagenomics and culture.</title>
        <authorList>
            <person name="Gilroy R."/>
            <person name="Ravi A."/>
            <person name="Getino M."/>
            <person name="Pursley I."/>
            <person name="Horton D.L."/>
            <person name="Alikhan N.F."/>
            <person name="Baker D."/>
            <person name="Gharbi K."/>
            <person name="Hall N."/>
            <person name="Watson M."/>
            <person name="Adriaenssens E.M."/>
            <person name="Foster-Nyarko E."/>
            <person name="Jarju S."/>
            <person name="Secka A."/>
            <person name="Antonio M."/>
            <person name="Oren A."/>
            <person name="Chaudhuri R.R."/>
            <person name="La Ragione R."/>
            <person name="Hildebrand F."/>
            <person name="Pallen M.J."/>
        </authorList>
    </citation>
    <scope>NUCLEOTIDE SEQUENCE</scope>
    <source>
        <strain evidence="7">10192</strain>
    </source>
</reference>
<feature type="transmembrane region" description="Helical" evidence="6">
    <location>
        <begin position="267"/>
        <end position="288"/>
    </location>
</feature>
<dbReference type="GO" id="GO:0005315">
    <property type="term" value="F:phosphate transmembrane transporter activity"/>
    <property type="evidence" value="ECO:0007669"/>
    <property type="project" value="InterPro"/>
</dbReference>
<dbReference type="EMBL" id="JADIND010000009">
    <property type="protein sequence ID" value="MBO8429834.1"/>
    <property type="molecule type" value="Genomic_DNA"/>
</dbReference>
<evidence type="ECO:0000256" key="1">
    <source>
        <dbReference type="ARBA" id="ARBA00004141"/>
    </source>
</evidence>
<evidence type="ECO:0000256" key="3">
    <source>
        <dbReference type="ARBA" id="ARBA00022692"/>
    </source>
</evidence>
<evidence type="ECO:0000256" key="6">
    <source>
        <dbReference type="SAM" id="Phobius"/>
    </source>
</evidence>
<reference evidence="7" key="1">
    <citation type="submission" date="2020-10" db="EMBL/GenBank/DDBJ databases">
        <authorList>
            <person name="Gilroy R."/>
        </authorList>
    </citation>
    <scope>NUCLEOTIDE SEQUENCE</scope>
    <source>
        <strain evidence="7">10192</strain>
    </source>
</reference>
<dbReference type="PANTHER" id="PTHR11101">
    <property type="entry name" value="PHOSPHATE TRANSPORTER"/>
    <property type="match status" value="1"/>
</dbReference>
<keyword evidence="2" id="KW-0813">Transport</keyword>
<name>A0A9D9DL91_9BACT</name>
<dbReference type="PANTHER" id="PTHR11101:SF80">
    <property type="entry name" value="PHOSPHATE TRANSPORTER"/>
    <property type="match status" value="1"/>
</dbReference>
<evidence type="ECO:0000256" key="2">
    <source>
        <dbReference type="ARBA" id="ARBA00022448"/>
    </source>
</evidence>
<gene>
    <name evidence="7" type="ORF">IAC76_00465</name>
</gene>